<keyword evidence="10" id="KW-1185">Reference proteome</keyword>
<dbReference type="Gene3D" id="3.20.20.70">
    <property type="entry name" value="Aldolase class I"/>
    <property type="match status" value="1"/>
</dbReference>
<feature type="domain" description="Radical SAM core" evidence="8">
    <location>
        <begin position="1"/>
        <end position="227"/>
    </location>
</feature>
<evidence type="ECO:0000256" key="3">
    <source>
        <dbReference type="ARBA" id="ARBA00022691"/>
    </source>
</evidence>
<dbReference type="RefSeq" id="WP_235323304.1">
    <property type="nucleotide sequence ID" value="NZ_JAFBIT010000002.1"/>
</dbReference>
<dbReference type="PROSITE" id="PS51918">
    <property type="entry name" value="RADICAL_SAM"/>
    <property type="match status" value="1"/>
</dbReference>
<dbReference type="Pfam" id="PF13186">
    <property type="entry name" value="SPASM"/>
    <property type="match status" value="1"/>
</dbReference>
<dbReference type="PANTHER" id="PTHR43273:SF3">
    <property type="entry name" value="ANAEROBIC SULFATASE-MATURATING ENZYME HOMOLOG ASLB-RELATED"/>
    <property type="match status" value="1"/>
</dbReference>
<dbReference type="Proteomes" id="UP001299220">
    <property type="component" value="Unassembled WGS sequence"/>
</dbReference>
<dbReference type="PANTHER" id="PTHR43273">
    <property type="entry name" value="ANAEROBIC SULFATASE-MATURATING ENZYME HOMOLOG ASLB-RELATED"/>
    <property type="match status" value="1"/>
</dbReference>
<name>A0ABS9CM62_9FIRM</name>
<dbReference type="NCBIfam" id="TIGR04085">
    <property type="entry name" value="rSAM_more_4Fe4S"/>
    <property type="match status" value="1"/>
</dbReference>
<protein>
    <submittedName>
        <fullName evidence="9">Anaerobic sulfatase maturase</fullName>
    </submittedName>
</protein>
<dbReference type="Pfam" id="PF04055">
    <property type="entry name" value="Radical_SAM"/>
    <property type="match status" value="1"/>
</dbReference>
<dbReference type="SFLD" id="SFLDG01072">
    <property type="entry name" value="dehydrogenase_like"/>
    <property type="match status" value="1"/>
</dbReference>
<dbReference type="InterPro" id="IPR023867">
    <property type="entry name" value="Sulphatase_maturase_rSAM"/>
</dbReference>
<evidence type="ECO:0000256" key="1">
    <source>
        <dbReference type="ARBA" id="ARBA00001966"/>
    </source>
</evidence>
<organism evidence="9 10">
    <name type="scientific">Anaeromassilibacillus senegalensis</name>
    <dbReference type="NCBI Taxonomy" id="1673717"/>
    <lineage>
        <taxon>Bacteria</taxon>
        <taxon>Bacillati</taxon>
        <taxon>Bacillota</taxon>
        <taxon>Clostridia</taxon>
        <taxon>Eubacteriales</taxon>
        <taxon>Acutalibacteraceae</taxon>
        <taxon>Anaeromassilibacillus</taxon>
    </lineage>
</organism>
<evidence type="ECO:0000313" key="10">
    <source>
        <dbReference type="Proteomes" id="UP001299220"/>
    </source>
</evidence>
<comment type="caution">
    <text evidence="9">The sequence shown here is derived from an EMBL/GenBank/DDBJ whole genome shotgun (WGS) entry which is preliminary data.</text>
</comment>
<reference evidence="9 10" key="1">
    <citation type="submission" date="2020-12" db="EMBL/GenBank/DDBJ databases">
        <title>Whole genome sequences of gut porcine anaerobes.</title>
        <authorList>
            <person name="Kubasova T."/>
            <person name="Jahodarova E."/>
            <person name="Rychlik I."/>
        </authorList>
    </citation>
    <scope>NUCLEOTIDE SEQUENCE [LARGE SCALE GENOMIC DNA]</scope>
    <source>
        <strain evidence="9 10">An867</strain>
    </source>
</reference>
<dbReference type="InterPro" id="IPR058240">
    <property type="entry name" value="rSAM_sf"/>
</dbReference>
<dbReference type="CDD" id="cd01335">
    <property type="entry name" value="Radical_SAM"/>
    <property type="match status" value="1"/>
</dbReference>
<evidence type="ECO:0000256" key="7">
    <source>
        <dbReference type="ARBA" id="ARBA00023601"/>
    </source>
</evidence>
<accession>A0ABS9CM62</accession>
<dbReference type="SFLD" id="SFLDG01386">
    <property type="entry name" value="main_SPASM_domain-containing"/>
    <property type="match status" value="1"/>
</dbReference>
<evidence type="ECO:0000313" key="9">
    <source>
        <dbReference type="EMBL" id="MCF2652243.1"/>
    </source>
</evidence>
<evidence type="ECO:0000256" key="4">
    <source>
        <dbReference type="ARBA" id="ARBA00022723"/>
    </source>
</evidence>
<dbReference type="InterPro" id="IPR047207">
    <property type="entry name" value="SPASM_anSME"/>
</dbReference>
<dbReference type="CDD" id="cd21120">
    <property type="entry name" value="SPASM_anSME"/>
    <property type="match status" value="1"/>
</dbReference>
<dbReference type="SUPFAM" id="SSF102114">
    <property type="entry name" value="Radical SAM enzymes"/>
    <property type="match status" value="1"/>
</dbReference>
<dbReference type="EMBL" id="JAFBIT010000002">
    <property type="protein sequence ID" value="MCF2652243.1"/>
    <property type="molecule type" value="Genomic_DNA"/>
</dbReference>
<dbReference type="SFLD" id="SFLDS00029">
    <property type="entry name" value="Radical_SAM"/>
    <property type="match status" value="1"/>
</dbReference>
<dbReference type="SFLD" id="SFLDF00289">
    <property type="entry name" value="anaerobic_Cys-type_sulfatase-m"/>
    <property type="match status" value="1"/>
</dbReference>
<dbReference type="SFLD" id="SFLDG01384">
    <property type="entry name" value="thioether_bond_formation_requi"/>
    <property type="match status" value="1"/>
</dbReference>
<evidence type="ECO:0000256" key="5">
    <source>
        <dbReference type="ARBA" id="ARBA00023004"/>
    </source>
</evidence>
<dbReference type="InterPro" id="IPR007197">
    <property type="entry name" value="rSAM"/>
</dbReference>
<keyword evidence="6" id="KW-0411">Iron-sulfur</keyword>
<comment type="similarity">
    <text evidence="7">Belongs to the radical SAM superfamily. Anaerobic sulfatase-maturating enzyme family.</text>
</comment>
<keyword evidence="5" id="KW-0408">Iron</keyword>
<dbReference type="InterPro" id="IPR023885">
    <property type="entry name" value="4Fe4S-binding_SPASM_dom"/>
</dbReference>
<dbReference type="SFLD" id="SFLDG01067">
    <property type="entry name" value="SPASM/twitch_domain_containing"/>
    <property type="match status" value="1"/>
</dbReference>
<comment type="cofactor">
    <cofactor evidence="1">
        <name>[4Fe-4S] cluster</name>
        <dbReference type="ChEBI" id="CHEBI:49883"/>
    </cofactor>
</comment>
<keyword evidence="3" id="KW-0949">S-adenosyl-L-methionine</keyword>
<gene>
    <name evidence="9" type="ORF">JQM67_06480</name>
</gene>
<evidence type="ECO:0000256" key="6">
    <source>
        <dbReference type="ARBA" id="ARBA00023014"/>
    </source>
</evidence>
<dbReference type="NCBIfam" id="TIGR03942">
    <property type="entry name" value="sulfatase_rSAM"/>
    <property type="match status" value="1"/>
</dbReference>
<dbReference type="InterPro" id="IPR034485">
    <property type="entry name" value="Anaerobic_Cys-type_sulfatase-m"/>
</dbReference>
<keyword evidence="2" id="KW-0004">4Fe-4S</keyword>
<sequence>MKSVHLLIKPASGLCNLRCRYCFYHDITRKRAQESYGFMADDTLETVLQKGLSYAERECTVAFQGGEPTLIGLDFFRRAVAHQKKYNVNRVRIHNAIQTNGLGLDGEWADFLRENRFLVGISLDGVKDTHDANRLDPRGEGTFNRVMQAIQLLESRHVEYNVLTVVNKQTAARVNRIYNFYKRNHLQYLQFIPCLDPFGDVPGGEPYSLTPEDYGAFLCALFDLWYRDVQAGGAVSIRQFENYVEMLLGYPPEACGMSGVCGMQHVIEADGSVYPCDFYVLDAYRLGNLRETGFEEINAQRRALGFIEASSSVDPKCRACRFFPLCRGGCRRHRPVQPDGALGRNIFCRSYEMFFAHAERRLTDLANIAAARLKMR</sequence>
<keyword evidence="4" id="KW-0479">Metal-binding</keyword>
<proteinExistence type="inferred from homology"/>
<evidence type="ECO:0000259" key="8">
    <source>
        <dbReference type="PROSITE" id="PS51918"/>
    </source>
</evidence>
<dbReference type="NCBIfam" id="NF010321">
    <property type="entry name" value="PRK13758.1"/>
    <property type="match status" value="1"/>
</dbReference>
<evidence type="ECO:0000256" key="2">
    <source>
        <dbReference type="ARBA" id="ARBA00022485"/>
    </source>
</evidence>
<dbReference type="InterPro" id="IPR013785">
    <property type="entry name" value="Aldolase_TIM"/>
</dbReference>